<keyword evidence="1" id="KW-1133">Transmembrane helix</keyword>
<dbReference type="EMBL" id="PYFT01000001">
    <property type="protein sequence ID" value="PSR52170.1"/>
    <property type="molecule type" value="Genomic_DNA"/>
</dbReference>
<evidence type="ECO:0000313" key="3">
    <source>
        <dbReference type="Proteomes" id="UP000240357"/>
    </source>
</evidence>
<name>A0A2T2Y9H6_9BACT</name>
<keyword evidence="3" id="KW-1185">Reference proteome</keyword>
<gene>
    <name evidence="2" type="ORF">AHMF7605_00855</name>
</gene>
<sequence length="65" mass="7901">MRILGQVNSVLKFFWKNFRWTLLITQVILVLKVFYCRFEARCATSSAFTWFADYLAWFVRNKLDK</sequence>
<proteinExistence type="predicted"/>
<organism evidence="2 3">
    <name type="scientific">Adhaeribacter arboris</name>
    <dbReference type="NCBI Taxonomy" id="2072846"/>
    <lineage>
        <taxon>Bacteria</taxon>
        <taxon>Pseudomonadati</taxon>
        <taxon>Bacteroidota</taxon>
        <taxon>Cytophagia</taxon>
        <taxon>Cytophagales</taxon>
        <taxon>Hymenobacteraceae</taxon>
        <taxon>Adhaeribacter</taxon>
    </lineage>
</organism>
<comment type="caution">
    <text evidence="2">The sequence shown here is derived from an EMBL/GenBank/DDBJ whole genome shotgun (WGS) entry which is preliminary data.</text>
</comment>
<accession>A0A2T2Y9H6</accession>
<keyword evidence="1" id="KW-0472">Membrane</keyword>
<protein>
    <submittedName>
        <fullName evidence="2">Uncharacterized protein</fullName>
    </submittedName>
</protein>
<dbReference type="Proteomes" id="UP000240357">
    <property type="component" value="Unassembled WGS sequence"/>
</dbReference>
<keyword evidence="1" id="KW-0812">Transmembrane</keyword>
<reference evidence="2 3" key="1">
    <citation type="submission" date="2018-03" db="EMBL/GenBank/DDBJ databases">
        <title>Adhaeribacter sp. HMF7605 Genome sequencing and assembly.</title>
        <authorList>
            <person name="Kang H."/>
            <person name="Kang J."/>
            <person name="Cha I."/>
            <person name="Kim H."/>
            <person name="Joh K."/>
        </authorList>
    </citation>
    <scope>NUCLEOTIDE SEQUENCE [LARGE SCALE GENOMIC DNA]</scope>
    <source>
        <strain evidence="2 3">HMF7605</strain>
    </source>
</reference>
<evidence type="ECO:0000313" key="2">
    <source>
        <dbReference type="EMBL" id="PSR52170.1"/>
    </source>
</evidence>
<feature type="transmembrane region" description="Helical" evidence="1">
    <location>
        <begin position="20"/>
        <end position="38"/>
    </location>
</feature>
<dbReference type="AlphaFoldDB" id="A0A2T2Y9H6"/>
<evidence type="ECO:0000256" key="1">
    <source>
        <dbReference type="SAM" id="Phobius"/>
    </source>
</evidence>